<dbReference type="EMBL" id="PUIN01000007">
    <property type="protein sequence ID" value="PQP03759.1"/>
    <property type="molecule type" value="Genomic_DNA"/>
</dbReference>
<proteinExistence type="predicted"/>
<protein>
    <submittedName>
        <fullName evidence="1">Uncharacterized protein</fullName>
    </submittedName>
</protein>
<accession>A0A2S8HMP5</accession>
<reference evidence="1 2" key="1">
    <citation type="submission" date="2018-02" db="EMBL/GenBank/DDBJ databases">
        <title>Draft genome sequencing of Pseudomonas frederiksbergensis 11-D3.</title>
        <authorList>
            <person name="Zheng B.-X."/>
        </authorList>
    </citation>
    <scope>NUCLEOTIDE SEQUENCE [LARGE SCALE GENOMIC DNA]</scope>
    <source>
        <strain evidence="1 2">11-D3</strain>
    </source>
</reference>
<sequence length="216" mass="24473">MIAEKLINEKYWDKNGAVKNNKFTCEDFALRVLCEFASKRGLPVKLKTGVRTYRNMENYTAAQHDRYASNMYGFSEMVMLTYGAPDMQEVGENTLAVDAVESLMPGDILAQALDRPGDVAHHIQVVVGINTSRIDIRQGNTSGWSTRPNTTFQRLIGSNMADPQNDGYAGMSIEKGFYEKAVVGWDYKNMAKGSTDEDFLKNFQLYRWNFMGFNKK</sequence>
<comment type="caution">
    <text evidence="1">The sequence shown here is derived from an EMBL/GenBank/DDBJ whole genome shotgun (WGS) entry which is preliminary data.</text>
</comment>
<dbReference type="Proteomes" id="UP000239687">
    <property type="component" value="Unassembled WGS sequence"/>
</dbReference>
<dbReference type="AlphaFoldDB" id="A0A2S8HMP5"/>
<name>A0A2S8HMP5_9PSED</name>
<organism evidence="1 2">
    <name type="scientific">Pseudomonas frederiksbergensis</name>
    <dbReference type="NCBI Taxonomy" id="104087"/>
    <lineage>
        <taxon>Bacteria</taxon>
        <taxon>Pseudomonadati</taxon>
        <taxon>Pseudomonadota</taxon>
        <taxon>Gammaproteobacteria</taxon>
        <taxon>Pseudomonadales</taxon>
        <taxon>Pseudomonadaceae</taxon>
        <taxon>Pseudomonas</taxon>
    </lineage>
</organism>
<evidence type="ECO:0000313" key="2">
    <source>
        <dbReference type="Proteomes" id="UP000239687"/>
    </source>
</evidence>
<gene>
    <name evidence="1" type="ORF">C5612_13280</name>
</gene>
<evidence type="ECO:0000313" key="1">
    <source>
        <dbReference type="EMBL" id="PQP03759.1"/>
    </source>
</evidence>